<dbReference type="EMBL" id="ARZY01000004">
    <property type="protein sequence ID" value="EWH11576.1"/>
    <property type="molecule type" value="Genomic_DNA"/>
</dbReference>
<dbReference type="InterPro" id="IPR029069">
    <property type="entry name" value="HotDog_dom_sf"/>
</dbReference>
<protein>
    <recommendedName>
        <fullName evidence="7">Acyl-CoA thioesterase 2</fullName>
        <ecNumber evidence="5">3.1.2.20</ecNumber>
    </recommendedName>
    <alternativeName>
        <fullName evidence="8">Thioesterase II</fullName>
    </alternativeName>
</protein>
<dbReference type="RefSeq" id="WP_035013284.1">
    <property type="nucleotide sequence ID" value="NZ_ARZY01000004.1"/>
</dbReference>
<evidence type="ECO:0000256" key="7">
    <source>
        <dbReference type="ARBA" id="ARBA00071120"/>
    </source>
</evidence>
<dbReference type="InterPro" id="IPR042171">
    <property type="entry name" value="Acyl-CoA_hotdog"/>
</dbReference>
<dbReference type="NCBIfam" id="TIGR00189">
    <property type="entry name" value="tesB"/>
    <property type="match status" value="1"/>
</dbReference>
<evidence type="ECO:0000256" key="1">
    <source>
        <dbReference type="ARBA" id="ARBA00006538"/>
    </source>
</evidence>
<name>W7QIB0_9ALTE</name>
<evidence type="ECO:0000256" key="4">
    <source>
        <dbReference type="ARBA" id="ARBA00023098"/>
    </source>
</evidence>
<feature type="domain" description="Acyl-CoA thioesterase 2 C-terminal" evidence="9">
    <location>
        <begin position="148"/>
        <end position="281"/>
    </location>
</feature>
<gene>
    <name evidence="11" type="ORF">DS2_03670</name>
</gene>
<sequence>MSAVLKELIGLMSLETIEQGIYRGQSQDLGFGAVFGGQVLGQALAAAQQTVTAERDVHSFHSYFLRPGDVKHPIIYKVDVIRDGKGFSTRRVEAIQHGKTIFYLTASFQIEEQGVNHQAEMPDVVGPEELMSELEFARANQHLIPQSVRDKFTCDKPIEIRPVELINPLQPEVLPAHRHLWFKANGEVPDNIATHKFLLAYASDFNFLGTALQPHGRSFMDPKMQVATIDHSIWFHRPFKFDDWLLYQIDSPSASGARGLVRGQIFNRQGQLVASCVQEGVLRFK</sequence>
<evidence type="ECO:0000256" key="2">
    <source>
        <dbReference type="ARBA" id="ARBA00011881"/>
    </source>
</evidence>
<dbReference type="CDD" id="cd03444">
    <property type="entry name" value="Thioesterase_II_repeat1"/>
    <property type="match status" value="1"/>
</dbReference>
<dbReference type="CDD" id="cd03445">
    <property type="entry name" value="Thioesterase_II_repeat2"/>
    <property type="match status" value="1"/>
</dbReference>
<evidence type="ECO:0000256" key="8">
    <source>
        <dbReference type="ARBA" id="ARBA00079653"/>
    </source>
</evidence>
<evidence type="ECO:0000259" key="10">
    <source>
        <dbReference type="Pfam" id="PF13622"/>
    </source>
</evidence>
<evidence type="ECO:0000259" key="9">
    <source>
        <dbReference type="Pfam" id="PF02551"/>
    </source>
</evidence>
<dbReference type="OrthoDB" id="9781019at2"/>
<dbReference type="InterPro" id="IPR003703">
    <property type="entry name" value="Acyl_CoA_thio"/>
</dbReference>
<dbReference type="PANTHER" id="PTHR11066">
    <property type="entry name" value="ACYL-COA THIOESTERASE"/>
    <property type="match status" value="1"/>
</dbReference>
<reference evidence="11 12" key="1">
    <citation type="journal article" date="2014" name="Genome Announc.">
        <title>Draft Genome Sequence of the Agar-Degrading Bacterium Catenovulum sp. Strain DS-2, Isolated from Intestines of Haliotis diversicolor.</title>
        <authorList>
            <person name="Shan D."/>
            <person name="Li X."/>
            <person name="Gu Z."/>
            <person name="Wei G."/>
            <person name="Gao Z."/>
            <person name="Shao Z."/>
        </authorList>
    </citation>
    <scope>NUCLEOTIDE SEQUENCE [LARGE SCALE GENOMIC DNA]</scope>
    <source>
        <strain evidence="11 12">DS-2</strain>
    </source>
</reference>
<dbReference type="InterPro" id="IPR049449">
    <property type="entry name" value="TesB_ACOT8-like_N"/>
</dbReference>
<dbReference type="PANTHER" id="PTHR11066:SF34">
    <property type="entry name" value="ACYL-COENZYME A THIOESTERASE 8"/>
    <property type="match status" value="1"/>
</dbReference>
<dbReference type="FunFam" id="2.40.160.210:FF:000001">
    <property type="entry name" value="Acyl-CoA thioesterase II"/>
    <property type="match status" value="1"/>
</dbReference>
<comment type="similarity">
    <text evidence="1">Belongs to the C/M/P thioester hydrolase family.</text>
</comment>
<keyword evidence="12" id="KW-1185">Reference proteome</keyword>
<dbReference type="GO" id="GO:0006637">
    <property type="term" value="P:acyl-CoA metabolic process"/>
    <property type="evidence" value="ECO:0007669"/>
    <property type="project" value="InterPro"/>
</dbReference>
<evidence type="ECO:0000313" key="11">
    <source>
        <dbReference type="EMBL" id="EWH11576.1"/>
    </source>
</evidence>
<evidence type="ECO:0000256" key="3">
    <source>
        <dbReference type="ARBA" id="ARBA00022801"/>
    </source>
</evidence>
<dbReference type="GO" id="GO:0047617">
    <property type="term" value="F:fatty acyl-CoA hydrolase activity"/>
    <property type="evidence" value="ECO:0007669"/>
    <property type="project" value="UniProtKB-EC"/>
</dbReference>
<dbReference type="InterPro" id="IPR025652">
    <property type="entry name" value="TesB_C"/>
</dbReference>
<evidence type="ECO:0000313" key="12">
    <source>
        <dbReference type="Proteomes" id="UP000019276"/>
    </source>
</evidence>
<accession>W7QIB0</accession>
<dbReference type="Pfam" id="PF02551">
    <property type="entry name" value="Acyl_CoA_thio"/>
    <property type="match status" value="1"/>
</dbReference>
<dbReference type="PATRIC" id="fig|1328313.3.peg.761"/>
<comment type="catalytic activity">
    <reaction evidence="6">
        <text>a fatty acyl-CoA + H2O = a fatty acid + CoA + H(+)</text>
        <dbReference type="Rhea" id="RHEA:16781"/>
        <dbReference type="ChEBI" id="CHEBI:15377"/>
        <dbReference type="ChEBI" id="CHEBI:15378"/>
        <dbReference type="ChEBI" id="CHEBI:28868"/>
        <dbReference type="ChEBI" id="CHEBI:57287"/>
        <dbReference type="ChEBI" id="CHEBI:77636"/>
        <dbReference type="EC" id="3.1.2.20"/>
    </reaction>
    <physiologicalReaction direction="left-to-right" evidence="6">
        <dbReference type="Rhea" id="RHEA:16782"/>
    </physiologicalReaction>
</comment>
<keyword evidence="3" id="KW-0378">Hydrolase</keyword>
<dbReference type="eggNOG" id="COG1946">
    <property type="taxonomic scope" value="Bacteria"/>
</dbReference>
<organism evidence="11 12">
    <name type="scientific">Catenovulum agarivorans DS-2</name>
    <dbReference type="NCBI Taxonomy" id="1328313"/>
    <lineage>
        <taxon>Bacteria</taxon>
        <taxon>Pseudomonadati</taxon>
        <taxon>Pseudomonadota</taxon>
        <taxon>Gammaproteobacteria</taxon>
        <taxon>Alteromonadales</taxon>
        <taxon>Alteromonadaceae</taxon>
        <taxon>Catenovulum</taxon>
    </lineage>
</organism>
<proteinExistence type="inferred from homology"/>
<dbReference type="Pfam" id="PF13622">
    <property type="entry name" value="4HBT_3"/>
    <property type="match status" value="1"/>
</dbReference>
<feature type="domain" description="Acyl-CoA thioesterase-like N-terminal HotDog" evidence="10">
    <location>
        <begin position="31"/>
        <end position="109"/>
    </location>
</feature>
<evidence type="ECO:0000256" key="5">
    <source>
        <dbReference type="ARBA" id="ARBA00038894"/>
    </source>
</evidence>
<keyword evidence="4" id="KW-0443">Lipid metabolism</keyword>
<dbReference type="GO" id="GO:0005829">
    <property type="term" value="C:cytosol"/>
    <property type="evidence" value="ECO:0007669"/>
    <property type="project" value="TreeGrafter"/>
</dbReference>
<dbReference type="Gene3D" id="2.40.160.210">
    <property type="entry name" value="Acyl-CoA thioesterase, double hotdog domain"/>
    <property type="match status" value="1"/>
</dbReference>
<dbReference type="AlphaFoldDB" id="W7QIB0"/>
<comment type="subunit">
    <text evidence="2">Homotetramer.</text>
</comment>
<dbReference type="STRING" id="1328313.DS2_03670"/>
<dbReference type="GO" id="GO:0009062">
    <property type="term" value="P:fatty acid catabolic process"/>
    <property type="evidence" value="ECO:0007669"/>
    <property type="project" value="TreeGrafter"/>
</dbReference>
<dbReference type="Proteomes" id="UP000019276">
    <property type="component" value="Unassembled WGS sequence"/>
</dbReference>
<dbReference type="SUPFAM" id="SSF54637">
    <property type="entry name" value="Thioesterase/thiol ester dehydrase-isomerase"/>
    <property type="match status" value="2"/>
</dbReference>
<dbReference type="EC" id="3.1.2.20" evidence="5"/>
<evidence type="ECO:0000256" key="6">
    <source>
        <dbReference type="ARBA" id="ARBA00050943"/>
    </source>
</evidence>
<comment type="caution">
    <text evidence="11">The sequence shown here is derived from an EMBL/GenBank/DDBJ whole genome shotgun (WGS) entry which is preliminary data.</text>
</comment>